<keyword evidence="2" id="KW-1185">Reference proteome</keyword>
<comment type="caution">
    <text evidence="1">The sequence shown here is derived from an EMBL/GenBank/DDBJ whole genome shotgun (WGS) entry which is preliminary data.</text>
</comment>
<dbReference type="Proteomes" id="UP000030170">
    <property type="component" value="Unassembled WGS sequence"/>
</dbReference>
<sequence>MYDDTCRFLAEHFSADFASWLLGKSVALTEIQPSELSLDPIRADAMILLQSEESILHIEFQTLPKEEIPFRMLDYRVRGQRRYKGKPIRQVVIYLKPTTSELAYQTSYVLERTHHEFDVIRLWEQPASLFIQYPGLLPFAALGQSESPAEMLCQVAQIVDQIEDTATQANLMAASEILAGLRLEEDVIYRLVRRDIMQESVIYRSIRDEKTREIALNLLRGGVDISLIASSTGLSVEEIRKLQQQVGDKSPQS</sequence>
<dbReference type="RefSeq" id="WP_036536845.1">
    <property type="nucleotide sequence ID" value="NZ_JJML01000078.1"/>
</dbReference>
<reference evidence="1 2" key="1">
    <citation type="journal article" date="2014" name="Mol. Ecol.">
        <title>Evolution of Synechococcus.</title>
        <authorList>
            <person name="Dvorak P."/>
            <person name="Casamatta D."/>
            <person name="Hasler P."/>
            <person name="Poulickova A."/>
            <person name="Ondrej V."/>
            <person name="Sanges R."/>
        </authorList>
    </citation>
    <scope>NUCLEOTIDE SEQUENCE [LARGE SCALE GENOMIC DNA]</scope>
    <source>
        <strain evidence="1 2">CAUP A 1101</strain>
    </source>
</reference>
<gene>
    <name evidence="1" type="ORF">DO97_19740</name>
</gene>
<evidence type="ECO:0008006" key="3">
    <source>
        <dbReference type="Google" id="ProtNLM"/>
    </source>
</evidence>
<proteinExistence type="predicted"/>
<dbReference type="STRING" id="1497020.DO97_19740"/>
<accession>A0A098TKR0</accession>
<dbReference type="OrthoDB" id="458251at2"/>
<organism evidence="1 2">
    <name type="scientific">Neosynechococcus sphagnicola sy1</name>
    <dbReference type="NCBI Taxonomy" id="1497020"/>
    <lineage>
        <taxon>Bacteria</taxon>
        <taxon>Bacillati</taxon>
        <taxon>Cyanobacteriota</taxon>
        <taxon>Cyanophyceae</taxon>
        <taxon>Neosynechococcales</taxon>
        <taxon>Neosynechococcaceae</taxon>
        <taxon>Neosynechococcus</taxon>
    </lineage>
</organism>
<dbReference type="PANTHER" id="PTHR34613:SF1">
    <property type="entry name" value="SLL6017 PROTEIN"/>
    <property type="match status" value="1"/>
</dbReference>
<protein>
    <recommendedName>
        <fullName evidence="3">Flagellar assembly protein H</fullName>
    </recommendedName>
</protein>
<dbReference type="EMBL" id="JJML01000078">
    <property type="protein sequence ID" value="KGF71423.1"/>
    <property type="molecule type" value="Genomic_DNA"/>
</dbReference>
<evidence type="ECO:0000313" key="2">
    <source>
        <dbReference type="Proteomes" id="UP000030170"/>
    </source>
</evidence>
<dbReference type="PANTHER" id="PTHR34613">
    <property type="entry name" value="SLL0800 PROTEIN"/>
    <property type="match status" value="1"/>
</dbReference>
<dbReference type="AlphaFoldDB" id="A0A098TKR0"/>
<evidence type="ECO:0000313" key="1">
    <source>
        <dbReference type="EMBL" id="KGF71423.1"/>
    </source>
</evidence>
<name>A0A098TKR0_9CYAN</name>